<keyword evidence="4" id="KW-1185">Reference proteome</keyword>
<feature type="domain" description="Glycosyl transferase family 28 C-terminal" evidence="2">
    <location>
        <begin position="246"/>
        <end position="292"/>
    </location>
</feature>
<reference evidence="3 4" key="1">
    <citation type="submission" date="2019-09" db="EMBL/GenBank/DDBJ databases">
        <title>Phylogeny of genus Pseudoclavibacter and closely related genus.</title>
        <authorList>
            <person name="Li Y."/>
        </authorList>
    </citation>
    <scope>NUCLEOTIDE SEQUENCE [LARGE SCALE GENOMIC DNA]</scope>
    <source>
        <strain evidence="3 4">THG-MD12</strain>
    </source>
</reference>
<comment type="caution">
    <text evidence="3">The sequence shown here is derived from an EMBL/GenBank/DDBJ whole genome shotgun (WGS) entry which is preliminary data.</text>
</comment>
<gene>
    <name evidence="3" type="ORF">F8O03_03580</name>
</gene>
<evidence type="ECO:0000313" key="4">
    <source>
        <dbReference type="Proteomes" id="UP000490386"/>
    </source>
</evidence>
<accession>A0A7J5B5H5</accession>
<dbReference type="EMBL" id="WBJX01000001">
    <property type="protein sequence ID" value="KAB1639428.1"/>
    <property type="molecule type" value="Genomic_DNA"/>
</dbReference>
<dbReference type="AlphaFoldDB" id="A0A7J5B5H5"/>
<dbReference type="GO" id="GO:0016758">
    <property type="term" value="F:hexosyltransferase activity"/>
    <property type="evidence" value="ECO:0007669"/>
    <property type="project" value="InterPro"/>
</dbReference>
<proteinExistence type="predicted"/>
<protein>
    <recommendedName>
        <fullName evidence="2">Glycosyl transferase family 28 C-terminal domain-containing protein</fullName>
    </recommendedName>
</protein>
<dbReference type="Pfam" id="PF04101">
    <property type="entry name" value="Glyco_tran_28_C"/>
    <property type="match status" value="1"/>
</dbReference>
<evidence type="ECO:0000313" key="3">
    <source>
        <dbReference type="EMBL" id="KAB1639428.1"/>
    </source>
</evidence>
<dbReference type="SUPFAM" id="SSF53756">
    <property type="entry name" value="UDP-Glycosyltransferase/glycogen phosphorylase"/>
    <property type="match status" value="1"/>
</dbReference>
<name>A0A7J5B5H5_9MICO</name>
<sequence>MTISGANGANTGDSAATGTIGYYVHHQGGGHARRALAIARECSLPVTGLSTLAKPDAWLGPWVRLERDDMALSPLEPTANGALHWAPVDDEGMRRRMARISAWIAETAPTVFVSDVSVEVAALARLHGVPVVSVALPGVRTDAPHTLGFGLSDAILAAWPVGITGMLPGVPSHIEARIHQVGAISAAERGHGAGPSPIRRVLVLAGSGGGGMTSAQIREAKRQTPGVEWDEIGTTPGNRVADPGPRIREASLVITHAGQGAIADVAAAQVPAIVVPQPRPHDEQITSARVLAATPNLPVIVAETFDRDDWAGLLDAASELDGRQWATWNDGGGALRAAALLDRMASR</sequence>
<evidence type="ECO:0000259" key="2">
    <source>
        <dbReference type="Pfam" id="PF04101"/>
    </source>
</evidence>
<dbReference type="InterPro" id="IPR007235">
    <property type="entry name" value="Glyco_trans_28_C"/>
</dbReference>
<dbReference type="OrthoDB" id="9809594at2"/>
<dbReference type="Proteomes" id="UP000490386">
    <property type="component" value="Unassembled WGS sequence"/>
</dbReference>
<dbReference type="RefSeq" id="WP_151422436.1">
    <property type="nucleotide sequence ID" value="NZ_WBJX01000001.1"/>
</dbReference>
<organism evidence="3 4">
    <name type="scientific">Pseudoclavibacter terrae</name>
    <dbReference type="NCBI Taxonomy" id="1530195"/>
    <lineage>
        <taxon>Bacteria</taxon>
        <taxon>Bacillati</taxon>
        <taxon>Actinomycetota</taxon>
        <taxon>Actinomycetes</taxon>
        <taxon>Micrococcales</taxon>
        <taxon>Microbacteriaceae</taxon>
        <taxon>Pseudoclavibacter</taxon>
    </lineage>
</organism>
<feature type="region of interest" description="Disordered" evidence="1">
    <location>
        <begin position="221"/>
        <end position="244"/>
    </location>
</feature>
<evidence type="ECO:0000256" key="1">
    <source>
        <dbReference type="SAM" id="MobiDB-lite"/>
    </source>
</evidence>
<dbReference type="Gene3D" id="3.40.50.2000">
    <property type="entry name" value="Glycogen Phosphorylase B"/>
    <property type="match status" value="1"/>
</dbReference>